<evidence type="ECO:0000313" key="2">
    <source>
        <dbReference type="EMBL" id="MRW86802.1"/>
    </source>
</evidence>
<sequence>MHVRPAASHARPAHSQVAHQSNLLQWRASNMTAIFELHLTSETLSSDEVADITGCIRRADQLAWLNRNGWIFHTNKAGIPIIGRMFARMKMAGINPATLASSAQASGWSIDMSKVR</sequence>
<dbReference type="EMBL" id="WKJL01000019">
    <property type="protein sequence ID" value="MRW86802.1"/>
    <property type="molecule type" value="Genomic_DNA"/>
</dbReference>
<evidence type="ECO:0000259" key="1">
    <source>
        <dbReference type="Pfam" id="PF13986"/>
    </source>
</evidence>
<accession>A0A844DCM6</accession>
<protein>
    <submittedName>
        <fullName evidence="2">DUF4224 domain-containing protein</fullName>
    </submittedName>
</protein>
<reference evidence="2 3" key="1">
    <citation type="submission" date="2019-11" db="EMBL/GenBank/DDBJ databases">
        <title>Novel species isolated from a subtropical stream in China.</title>
        <authorList>
            <person name="Lu H."/>
        </authorList>
    </citation>
    <scope>NUCLEOTIDE SEQUENCE [LARGE SCALE GENOMIC DNA]</scope>
    <source>
        <strain evidence="2 3">FT26W</strain>
    </source>
</reference>
<name>A0A844DCM6_9BURK</name>
<dbReference type="InterPro" id="IPR025319">
    <property type="entry name" value="DUF4224"/>
</dbReference>
<keyword evidence="3" id="KW-1185">Reference proteome</keyword>
<evidence type="ECO:0000313" key="3">
    <source>
        <dbReference type="Proteomes" id="UP000439986"/>
    </source>
</evidence>
<proteinExistence type="predicted"/>
<organism evidence="2 3">
    <name type="scientific">Duganella aquatilis</name>
    <dbReference type="NCBI Taxonomy" id="2666082"/>
    <lineage>
        <taxon>Bacteria</taxon>
        <taxon>Pseudomonadati</taxon>
        <taxon>Pseudomonadota</taxon>
        <taxon>Betaproteobacteria</taxon>
        <taxon>Burkholderiales</taxon>
        <taxon>Oxalobacteraceae</taxon>
        <taxon>Telluria group</taxon>
        <taxon>Duganella</taxon>
    </lineage>
</organism>
<feature type="domain" description="DUF4224" evidence="1">
    <location>
        <begin position="43"/>
        <end position="86"/>
    </location>
</feature>
<dbReference type="Pfam" id="PF13986">
    <property type="entry name" value="DUF4224"/>
    <property type="match status" value="1"/>
</dbReference>
<dbReference type="Proteomes" id="UP000439986">
    <property type="component" value="Unassembled WGS sequence"/>
</dbReference>
<dbReference type="AlphaFoldDB" id="A0A844DCM6"/>
<gene>
    <name evidence="2" type="ORF">GJ698_22280</name>
</gene>
<comment type="caution">
    <text evidence="2">The sequence shown here is derived from an EMBL/GenBank/DDBJ whole genome shotgun (WGS) entry which is preliminary data.</text>
</comment>